<gene>
    <name evidence="1" type="ORF">PMAYCL1PPCAC_24852</name>
</gene>
<dbReference type="Proteomes" id="UP001328107">
    <property type="component" value="Unassembled WGS sequence"/>
</dbReference>
<evidence type="ECO:0000313" key="1">
    <source>
        <dbReference type="EMBL" id="GMR54657.1"/>
    </source>
</evidence>
<dbReference type="AlphaFoldDB" id="A0AAN5I6R9"/>
<feature type="non-terminal residue" evidence="1">
    <location>
        <position position="1"/>
    </location>
</feature>
<evidence type="ECO:0000313" key="2">
    <source>
        <dbReference type="Proteomes" id="UP001328107"/>
    </source>
</evidence>
<protein>
    <submittedName>
        <fullName evidence="1">Uncharacterized protein</fullName>
    </submittedName>
</protein>
<sequence length="79" mass="9075">LQFLLDIAEEFLLSSTVPELAPKLLLPDKYGLIKLQDHCINELKTLKDVKEVKKAPEFKDLSDATKFALMEKMFKLIPE</sequence>
<organism evidence="1 2">
    <name type="scientific">Pristionchus mayeri</name>
    <dbReference type="NCBI Taxonomy" id="1317129"/>
    <lineage>
        <taxon>Eukaryota</taxon>
        <taxon>Metazoa</taxon>
        <taxon>Ecdysozoa</taxon>
        <taxon>Nematoda</taxon>
        <taxon>Chromadorea</taxon>
        <taxon>Rhabditida</taxon>
        <taxon>Rhabditina</taxon>
        <taxon>Diplogasteromorpha</taxon>
        <taxon>Diplogasteroidea</taxon>
        <taxon>Neodiplogasteridae</taxon>
        <taxon>Pristionchus</taxon>
    </lineage>
</organism>
<dbReference type="EMBL" id="BTRK01000005">
    <property type="protein sequence ID" value="GMR54657.1"/>
    <property type="molecule type" value="Genomic_DNA"/>
</dbReference>
<keyword evidence="2" id="KW-1185">Reference proteome</keyword>
<name>A0AAN5I6R9_9BILA</name>
<dbReference type="PANTHER" id="PTHR22744:SF14">
    <property type="entry name" value="BTB DOMAIN-CONTAINING PROTEIN-RELATED"/>
    <property type="match status" value="1"/>
</dbReference>
<reference evidence="2" key="1">
    <citation type="submission" date="2022-10" db="EMBL/GenBank/DDBJ databases">
        <title>Genome assembly of Pristionchus species.</title>
        <authorList>
            <person name="Yoshida K."/>
            <person name="Sommer R.J."/>
        </authorList>
    </citation>
    <scope>NUCLEOTIDE SEQUENCE [LARGE SCALE GENOMIC DNA]</scope>
    <source>
        <strain evidence="2">RS5460</strain>
    </source>
</reference>
<accession>A0AAN5I6R9</accession>
<proteinExistence type="predicted"/>
<comment type="caution">
    <text evidence="1">The sequence shown here is derived from an EMBL/GenBank/DDBJ whole genome shotgun (WGS) entry which is preliminary data.</text>
</comment>
<dbReference type="PANTHER" id="PTHR22744">
    <property type="entry name" value="HELIX LOOP HELIX PROTEIN 21-RELATED"/>
    <property type="match status" value="1"/>
</dbReference>